<dbReference type="SUPFAM" id="SSF48008">
    <property type="entry name" value="GntR ligand-binding domain-like"/>
    <property type="match status" value="1"/>
</dbReference>
<evidence type="ECO:0000256" key="2">
    <source>
        <dbReference type="ARBA" id="ARBA00023125"/>
    </source>
</evidence>
<dbReference type="GO" id="GO:0003700">
    <property type="term" value="F:DNA-binding transcription factor activity"/>
    <property type="evidence" value="ECO:0007669"/>
    <property type="project" value="InterPro"/>
</dbReference>
<dbReference type="Pfam" id="PF07729">
    <property type="entry name" value="FCD"/>
    <property type="match status" value="1"/>
</dbReference>
<name>A0A1T5KUP3_9MICO</name>
<protein>
    <submittedName>
        <fullName evidence="5">DNA-binding transcriptional regulator, GntR family</fullName>
    </submittedName>
</protein>
<gene>
    <name evidence="5" type="ORF">SAMN04324258_2449</name>
</gene>
<dbReference type="Gene3D" id="1.20.120.530">
    <property type="entry name" value="GntR ligand-binding domain-like"/>
    <property type="match status" value="1"/>
</dbReference>
<dbReference type="GO" id="GO:0003677">
    <property type="term" value="F:DNA binding"/>
    <property type="evidence" value="ECO:0007669"/>
    <property type="project" value="UniProtKB-KW"/>
</dbReference>
<dbReference type="Gene3D" id="1.10.10.10">
    <property type="entry name" value="Winged helix-like DNA-binding domain superfamily/Winged helix DNA-binding domain"/>
    <property type="match status" value="1"/>
</dbReference>
<dbReference type="SMART" id="SM00895">
    <property type="entry name" value="FCD"/>
    <property type="match status" value="1"/>
</dbReference>
<dbReference type="InterPro" id="IPR036390">
    <property type="entry name" value="WH_DNA-bd_sf"/>
</dbReference>
<dbReference type="SMART" id="SM00345">
    <property type="entry name" value="HTH_GNTR"/>
    <property type="match status" value="1"/>
</dbReference>
<dbReference type="InterPro" id="IPR000524">
    <property type="entry name" value="Tscrpt_reg_HTH_GntR"/>
</dbReference>
<dbReference type="Proteomes" id="UP000189777">
    <property type="component" value="Unassembled WGS sequence"/>
</dbReference>
<dbReference type="OrthoDB" id="9816161at2"/>
<feature type="domain" description="HTH gntR-type" evidence="4">
    <location>
        <begin position="10"/>
        <end position="77"/>
    </location>
</feature>
<dbReference type="PANTHER" id="PTHR43537">
    <property type="entry name" value="TRANSCRIPTIONAL REGULATOR, GNTR FAMILY"/>
    <property type="match status" value="1"/>
</dbReference>
<dbReference type="STRING" id="526729.SAMN04324258_2449"/>
<evidence type="ECO:0000256" key="1">
    <source>
        <dbReference type="ARBA" id="ARBA00023015"/>
    </source>
</evidence>
<dbReference type="InterPro" id="IPR011711">
    <property type="entry name" value="GntR_C"/>
</dbReference>
<dbReference type="PANTHER" id="PTHR43537:SF24">
    <property type="entry name" value="GLUCONATE OPERON TRANSCRIPTIONAL REPRESSOR"/>
    <property type="match status" value="1"/>
</dbReference>
<evidence type="ECO:0000259" key="4">
    <source>
        <dbReference type="PROSITE" id="PS50949"/>
    </source>
</evidence>
<sequence>MNPLGTAPRATLAEYVVGVIRDEIARGELRPGEHLRETELAAALDVSRGPVREALAILESEGQVEIRRHRGAFVSVLTQKDVEEVHTLRAAIEVLAAERATVRLSKAHLTELDRILAAMKNTSGAVAPEEAVRLDLAFHDVLYDAADHARLRRVWASIRSQVAFFLHVRNVNFPDFPTVGHVEHLELRTVLSQGDPVAARVAVEKHMTGSFARLSRLELPSDVAG</sequence>
<evidence type="ECO:0000313" key="6">
    <source>
        <dbReference type="Proteomes" id="UP000189777"/>
    </source>
</evidence>
<dbReference type="RefSeq" id="WP_079574759.1">
    <property type="nucleotide sequence ID" value="NZ_FUZQ01000004.1"/>
</dbReference>
<dbReference type="Pfam" id="PF00392">
    <property type="entry name" value="GntR"/>
    <property type="match status" value="1"/>
</dbReference>
<reference evidence="5 6" key="1">
    <citation type="submission" date="2017-02" db="EMBL/GenBank/DDBJ databases">
        <authorList>
            <person name="Peterson S.W."/>
        </authorList>
    </citation>
    <scope>NUCLEOTIDE SEQUENCE [LARGE SCALE GENOMIC DNA]</scope>
    <source>
        <strain evidence="5 6">DSM 21481</strain>
    </source>
</reference>
<keyword evidence="3" id="KW-0804">Transcription</keyword>
<dbReference type="CDD" id="cd07377">
    <property type="entry name" value="WHTH_GntR"/>
    <property type="match status" value="1"/>
</dbReference>
<dbReference type="EMBL" id="FUZQ01000004">
    <property type="protein sequence ID" value="SKC67373.1"/>
    <property type="molecule type" value="Genomic_DNA"/>
</dbReference>
<dbReference type="PROSITE" id="PS50949">
    <property type="entry name" value="HTH_GNTR"/>
    <property type="match status" value="1"/>
</dbReference>
<accession>A0A1T5KUP3</accession>
<organism evidence="5 6">
    <name type="scientific">Krasilnikoviella flava</name>
    <dbReference type="NCBI Taxonomy" id="526729"/>
    <lineage>
        <taxon>Bacteria</taxon>
        <taxon>Bacillati</taxon>
        <taxon>Actinomycetota</taxon>
        <taxon>Actinomycetes</taxon>
        <taxon>Micrococcales</taxon>
        <taxon>Promicromonosporaceae</taxon>
        <taxon>Krasilnikoviella</taxon>
    </lineage>
</organism>
<dbReference type="SUPFAM" id="SSF46785">
    <property type="entry name" value="Winged helix' DNA-binding domain"/>
    <property type="match status" value="1"/>
</dbReference>
<dbReference type="InterPro" id="IPR036388">
    <property type="entry name" value="WH-like_DNA-bd_sf"/>
</dbReference>
<keyword evidence="6" id="KW-1185">Reference proteome</keyword>
<keyword evidence="1" id="KW-0805">Transcription regulation</keyword>
<evidence type="ECO:0000256" key="3">
    <source>
        <dbReference type="ARBA" id="ARBA00023163"/>
    </source>
</evidence>
<proteinExistence type="predicted"/>
<keyword evidence="2 5" id="KW-0238">DNA-binding</keyword>
<dbReference type="AlphaFoldDB" id="A0A1T5KUP3"/>
<evidence type="ECO:0000313" key="5">
    <source>
        <dbReference type="EMBL" id="SKC67373.1"/>
    </source>
</evidence>
<dbReference type="InterPro" id="IPR008920">
    <property type="entry name" value="TF_FadR/GntR_C"/>
</dbReference>